<protein>
    <submittedName>
        <fullName evidence="2">Uncharacterized protein</fullName>
    </submittedName>
</protein>
<dbReference type="AlphaFoldDB" id="A0A921ZVY4"/>
<comment type="caution">
    <text evidence="2">The sequence shown here is derived from an EMBL/GenBank/DDBJ whole genome shotgun (WGS) entry which is preliminary data.</text>
</comment>
<dbReference type="GO" id="GO:0090110">
    <property type="term" value="P:COPII-coated vesicle cargo loading"/>
    <property type="evidence" value="ECO:0007669"/>
    <property type="project" value="TreeGrafter"/>
</dbReference>
<keyword evidence="3" id="KW-1185">Reference proteome</keyword>
<dbReference type="GO" id="GO:0008270">
    <property type="term" value="F:zinc ion binding"/>
    <property type="evidence" value="ECO:0007669"/>
    <property type="project" value="TreeGrafter"/>
</dbReference>
<name>A0A921ZVY4_MANSE</name>
<accession>A0A921ZVY4</accession>
<sequence>MLLWVGSAAPAQFTADVFGVSSPQQLDPQVCELPDRHNATSQAVRAILHDAREKRRSCMRLTIMRQHDKLETVLRHFLVEDRGVDGSPLVRGLPVPRTQGDPAAALAAPRGRARRRPRLREVVSRHNWYTMSPMYNTGLLIEIKKNRNCIVMTSVD</sequence>
<dbReference type="GO" id="GO:0030127">
    <property type="term" value="C:COPII vesicle coat"/>
    <property type="evidence" value="ECO:0007669"/>
    <property type="project" value="TreeGrafter"/>
</dbReference>
<dbReference type="Proteomes" id="UP000791440">
    <property type="component" value="Unassembled WGS sequence"/>
</dbReference>
<reference evidence="2" key="1">
    <citation type="journal article" date="2016" name="Insect Biochem. Mol. Biol.">
        <title>Multifaceted biological insights from a draft genome sequence of the tobacco hornworm moth, Manduca sexta.</title>
        <authorList>
            <person name="Kanost M.R."/>
            <person name="Arrese E.L."/>
            <person name="Cao X."/>
            <person name="Chen Y.R."/>
            <person name="Chellapilla S."/>
            <person name="Goldsmith M.R."/>
            <person name="Grosse-Wilde E."/>
            <person name="Heckel D.G."/>
            <person name="Herndon N."/>
            <person name="Jiang H."/>
            <person name="Papanicolaou A."/>
            <person name="Qu J."/>
            <person name="Soulages J.L."/>
            <person name="Vogel H."/>
            <person name="Walters J."/>
            <person name="Waterhouse R.M."/>
            <person name="Ahn S.J."/>
            <person name="Almeida F.C."/>
            <person name="An C."/>
            <person name="Aqrawi P."/>
            <person name="Bretschneider A."/>
            <person name="Bryant W.B."/>
            <person name="Bucks S."/>
            <person name="Chao H."/>
            <person name="Chevignon G."/>
            <person name="Christen J.M."/>
            <person name="Clarke D.F."/>
            <person name="Dittmer N.T."/>
            <person name="Ferguson L.C.F."/>
            <person name="Garavelou S."/>
            <person name="Gordon K.H.J."/>
            <person name="Gunaratna R.T."/>
            <person name="Han Y."/>
            <person name="Hauser F."/>
            <person name="He Y."/>
            <person name="Heidel-Fischer H."/>
            <person name="Hirsh A."/>
            <person name="Hu Y."/>
            <person name="Jiang H."/>
            <person name="Kalra D."/>
            <person name="Klinner C."/>
            <person name="Konig C."/>
            <person name="Kovar C."/>
            <person name="Kroll A.R."/>
            <person name="Kuwar S.S."/>
            <person name="Lee S.L."/>
            <person name="Lehman R."/>
            <person name="Li K."/>
            <person name="Li Z."/>
            <person name="Liang H."/>
            <person name="Lovelace S."/>
            <person name="Lu Z."/>
            <person name="Mansfield J.H."/>
            <person name="McCulloch K.J."/>
            <person name="Mathew T."/>
            <person name="Morton B."/>
            <person name="Muzny D.M."/>
            <person name="Neunemann D."/>
            <person name="Ongeri F."/>
            <person name="Pauchet Y."/>
            <person name="Pu L.L."/>
            <person name="Pyrousis I."/>
            <person name="Rao X.J."/>
            <person name="Redding A."/>
            <person name="Roesel C."/>
            <person name="Sanchez-Gracia A."/>
            <person name="Schaack S."/>
            <person name="Shukla A."/>
            <person name="Tetreau G."/>
            <person name="Wang Y."/>
            <person name="Xiong G.H."/>
            <person name="Traut W."/>
            <person name="Walsh T.K."/>
            <person name="Worley K.C."/>
            <person name="Wu D."/>
            <person name="Wu W."/>
            <person name="Wu Y.Q."/>
            <person name="Zhang X."/>
            <person name="Zou Z."/>
            <person name="Zucker H."/>
            <person name="Briscoe A.D."/>
            <person name="Burmester T."/>
            <person name="Clem R.J."/>
            <person name="Feyereisen R."/>
            <person name="Grimmelikhuijzen C.J.P."/>
            <person name="Hamodrakas S.J."/>
            <person name="Hansson B.S."/>
            <person name="Huguet E."/>
            <person name="Jermiin L.S."/>
            <person name="Lan Q."/>
            <person name="Lehman H.K."/>
            <person name="Lorenzen M."/>
            <person name="Merzendorfer H."/>
            <person name="Michalopoulos I."/>
            <person name="Morton D.B."/>
            <person name="Muthukrishnan S."/>
            <person name="Oakeshott J.G."/>
            <person name="Palmer W."/>
            <person name="Park Y."/>
            <person name="Passarelli A.L."/>
            <person name="Rozas J."/>
            <person name="Schwartz L.M."/>
            <person name="Smith W."/>
            <person name="Southgate A."/>
            <person name="Vilcinskas A."/>
            <person name="Vogt R."/>
            <person name="Wang P."/>
            <person name="Werren J."/>
            <person name="Yu X.Q."/>
            <person name="Zhou J.J."/>
            <person name="Brown S.J."/>
            <person name="Scherer S.E."/>
            <person name="Richards S."/>
            <person name="Blissard G.W."/>
        </authorList>
    </citation>
    <scope>NUCLEOTIDE SEQUENCE</scope>
</reference>
<dbReference type="PANTHER" id="PTHR13803:SF4">
    <property type="entry name" value="SECRETORY 24CD, ISOFORM C"/>
    <property type="match status" value="1"/>
</dbReference>
<evidence type="ECO:0000313" key="3">
    <source>
        <dbReference type="Proteomes" id="UP000791440"/>
    </source>
</evidence>
<evidence type="ECO:0000313" key="2">
    <source>
        <dbReference type="EMBL" id="KAG6465252.1"/>
    </source>
</evidence>
<organism evidence="2 3">
    <name type="scientific">Manduca sexta</name>
    <name type="common">Tobacco hawkmoth</name>
    <name type="synonym">Tobacco hornworm</name>
    <dbReference type="NCBI Taxonomy" id="7130"/>
    <lineage>
        <taxon>Eukaryota</taxon>
        <taxon>Metazoa</taxon>
        <taxon>Ecdysozoa</taxon>
        <taxon>Arthropoda</taxon>
        <taxon>Hexapoda</taxon>
        <taxon>Insecta</taxon>
        <taxon>Pterygota</taxon>
        <taxon>Neoptera</taxon>
        <taxon>Endopterygota</taxon>
        <taxon>Lepidoptera</taxon>
        <taxon>Glossata</taxon>
        <taxon>Ditrysia</taxon>
        <taxon>Bombycoidea</taxon>
        <taxon>Sphingidae</taxon>
        <taxon>Sphinginae</taxon>
        <taxon>Sphingini</taxon>
        <taxon>Manduca</taxon>
    </lineage>
</organism>
<reference evidence="2" key="2">
    <citation type="submission" date="2020-12" db="EMBL/GenBank/DDBJ databases">
        <authorList>
            <person name="Kanost M."/>
        </authorList>
    </citation>
    <scope>NUCLEOTIDE SEQUENCE</scope>
</reference>
<gene>
    <name evidence="2" type="ORF">O3G_MSEX015028</name>
</gene>
<feature type="region of interest" description="Disordered" evidence="1">
    <location>
        <begin position="92"/>
        <end position="113"/>
    </location>
</feature>
<evidence type="ECO:0000256" key="1">
    <source>
        <dbReference type="SAM" id="MobiDB-lite"/>
    </source>
</evidence>
<proteinExistence type="predicted"/>
<dbReference type="PANTHER" id="PTHR13803">
    <property type="entry name" value="SEC24-RELATED PROTEIN"/>
    <property type="match status" value="1"/>
</dbReference>
<dbReference type="InterPro" id="IPR050550">
    <property type="entry name" value="SEC23_SEC24_subfamily"/>
</dbReference>
<dbReference type="GO" id="GO:0070971">
    <property type="term" value="C:endoplasmic reticulum exit site"/>
    <property type="evidence" value="ECO:0007669"/>
    <property type="project" value="TreeGrafter"/>
</dbReference>
<dbReference type="GO" id="GO:0000149">
    <property type="term" value="F:SNARE binding"/>
    <property type="evidence" value="ECO:0007669"/>
    <property type="project" value="TreeGrafter"/>
</dbReference>
<dbReference type="EMBL" id="JH669432">
    <property type="protein sequence ID" value="KAG6465252.1"/>
    <property type="molecule type" value="Genomic_DNA"/>
</dbReference>